<protein>
    <submittedName>
        <fullName evidence="1">Uncharacterized protein</fullName>
    </submittedName>
</protein>
<proteinExistence type="predicted"/>
<organism evidence="1 2">
    <name type="scientific">Ajellomyces capsulatus (strain H88)</name>
    <name type="common">Darling's disease fungus</name>
    <name type="synonym">Histoplasma capsulatum</name>
    <dbReference type="NCBI Taxonomy" id="544711"/>
    <lineage>
        <taxon>Eukaryota</taxon>
        <taxon>Fungi</taxon>
        <taxon>Dikarya</taxon>
        <taxon>Ascomycota</taxon>
        <taxon>Pezizomycotina</taxon>
        <taxon>Eurotiomycetes</taxon>
        <taxon>Eurotiomycetidae</taxon>
        <taxon>Onygenales</taxon>
        <taxon>Ajellomycetaceae</taxon>
        <taxon>Histoplasma</taxon>
    </lineage>
</organism>
<accession>A0A8A1LDQ6</accession>
<dbReference type="EMBL" id="CP069103">
    <property type="protein sequence ID" value="QSS51700.1"/>
    <property type="molecule type" value="Genomic_DNA"/>
</dbReference>
<name>A0A8A1LDQ6_AJEC8</name>
<dbReference type="Proteomes" id="UP000663419">
    <property type="component" value="Chromosome 2"/>
</dbReference>
<gene>
    <name evidence="1" type="ORF">I7I53_07080</name>
</gene>
<evidence type="ECO:0000313" key="1">
    <source>
        <dbReference type="EMBL" id="QSS51700.1"/>
    </source>
</evidence>
<dbReference type="VEuPathDB" id="FungiDB:I7I53_07080"/>
<reference evidence="1" key="1">
    <citation type="submission" date="2021-01" db="EMBL/GenBank/DDBJ databases">
        <title>Chromosome-level genome assembly of a human fungal pathogen reveals clustering of transcriptionally co-regulated genes.</title>
        <authorList>
            <person name="Voorhies M."/>
            <person name="Cohen S."/>
            <person name="Shea T.P."/>
            <person name="Petrus S."/>
            <person name="Munoz J.F."/>
            <person name="Poplawski S."/>
            <person name="Goldman W.E."/>
            <person name="Michael T."/>
            <person name="Cuomo C.A."/>
            <person name="Sil A."/>
            <person name="Beyhan S."/>
        </authorList>
    </citation>
    <scope>NUCLEOTIDE SEQUENCE</scope>
    <source>
        <strain evidence="1">H88</strain>
    </source>
</reference>
<sequence length="80" mass="9386">MMASFMQCMAQQKQQFIVPLHQIFQQNLVLGILVFPSRQCPLSLYPHNFLIPIIVMNPRFFRLVILESLRSVVRNLQNVT</sequence>
<evidence type="ECO:0000313" key="2">
    <source>
        <dbReference type="Proteomes" id="UP000663419"/>
    </source>
</evidence>
<dbReference type="AlphaFoldDB" id="A0A8A1LDQ6"/>